<reference evidence="2 3" key="1">
    <citation type="journal article" date="2018" name="Arch. Microbiol.">
        <title>Hymenobacter segetis sp. nov., isolated from soil.</title>
        <authorList>
            <person name="Ten L.N."/>
            <person name="Lim S.J."/>
            <person name="Kim B.O."/>
            <person name="Kang I.K."/>
            <person name="Jung H.Y."/>
        </authorList>
    </citation>
    <scope>NUCLEOTIDE SEQUENCE [LARGE SCALE GENOMIC DNA]</scope>
    <source>
        <strain evidence="2 3">S7-3-11</strain>
    </source>
</reference>
<keyword evidence="1" id="KW-0472">Membrane</keyword>
<evidence type="ECO:0000256" key="1">
    <source>
        <dbReference type="SAM" id="Phobius"/>
    </source>
</evidence>
<keyword evidence="1" id="KW-1133">Transmembrane helix</keyword>
<protein>
    <submittedName>
        <fullName evidence="2">Uncharacterized protein</fullName>
    </submittedName>
</protein>
<name>A0ABU9LT72_9BACT</name>
<proteinExistence type="predicted"/>
<dbReference type="Proteomes" id="UP001479606">
    <property type="component" value="Unassembled WGS sequence"/>
</dbReference>
<organism evidence="2 3">
    <name type="scientific">Hymenobacter segetis</name>
    <dbReference type="NCBI Taxonomy" id="2025509"/>
    <lineage>
        <taxon>Bacteria</taxon>
        <taxon>Pseudomonadati</taxon>
        <taxon>Bacteroidota</taxon>
        <taxon>Cytophagia</taxon>
        <taxon>Cytophagales</taxon>
        <taxon>Hymenobacteraceae</taxon>
        <taxon>Hymenobacter</taxon>
    </lineage>
</organism>
<feature type="transmembrane region" description="Helical" evidence="1">
    <location>
        <begin position="12"/>
        <end position="37"/>
    </location>
</feature>
<comment type="caution">
    <text evidence="2">The sequence shown here is derived from an EMBL/GenBank/DDBJ whole genome shotgun (WGS) entry which is preliminary data.</text>
</comment>
<keyword evidence="3" id="KW-1185">Reference proteome</keyword>
<evidence type="ECO:0000313" key="3">
    <source>
        <dbReference type="Proteomes" id="UP001479606"/>
    </source>
</evidence>
<dbReference type="RefSeq" id="WP_342296563.1">
    <property type="nucleotide sequence ID" value="NZ_JBCEVZ010000009.1"/>
</dbReference>
<feature type="transmembrane region" description="Helical" evidence="1">
    <location>
        <begin position="43"/>
        <end position="65"/>
    </location>
</feature>
<feature type="transmembrane region" description="Helical" evidence="1">
    <location>
        <begin position="156"/>
        <end position="177"/>
    </location>
</feature>
<sequence length="311" mass="33126">MSLYYQPSNKMPLGGVLLFLLGGVLAAAVLAFVYIYAVWYIPFVYINFFICLGFGLVLGGILLLLARAGKLRSPKGVAVLAVLVGLAAIYLEWSVYLTLLFNTETTGTGRDADTSTSFSAALFGDVLTHPAAMWAAIDKINATGTWSLKGATPSGAFLWFVWVVELVIILGGAYLMASSQADEPFSELTNEWADEEALAHPIAYAHDAAQTRASLETGQFRTLLPHVAQSAVAPFARLKLHRVANDPGCQYLTLENVTPKVDDKGKASESTATVVQHLAISPAAYDELKARFGTAPVAAASAGQPEAAVLK</sequence>
<accession>A0ABU9LT72</accession>
<feature type="transmembrane region" description="Helical" evidence="1">
    <location>
        <begin position="77"/>
        <end position="96"/>
    </location>
</feature>
<dbReference type="EMBL" id="JBCEVZ010000009">
    <property type="protein sequence ID" value="MEL5993718.1"/>
    <property type="molecule type" value="Genomic_DNA"/>
</dbReference>
<evidence type="ECO:0000313" key="2">
    <source>
        <dbReference type="EMBL" id="MEL5993718.1"/>
    </source>
</evidence>
<gene>
    <name evidence="2" type="ORF">AAFH49_05825</name>
</gene>
<keyword evidence="1" id="KW-0812">Transmembrane</keyword>